<dbReference type="EMBL" id="LT629772">
    <property type="protein sequence ID" value="SDS84513.1"/>
    <property type="molecule type" value="Genomic_DNA"/>
</dbReference>
<keyword evidence="2" id="KW-1185">Reference proteome</keyword>
<dbReference type="Pfam" id="PF12389">
    <property type="entry name" value="Peptidase_M73"/>
    <property type="match status" value="1"/>
</dbReference>
<dbReference type="InterPro" id="IPR022121">
    <property type="entry name" value="Peptidase_M73_camelysin"/>
</dbReference>
<dbReference type="InterPro" id="IPR023833">
    <property type="entry name" value="Signal_pept_SipW-depend-type"/>
</dbReference>
<dbReference type="OrthoDB" id="3746870at2"/>
<dbReference type="STRING" id="630515.SAMN04489812_3227"/>
<gene>
    <name evidence="1" type="ORF">SAMN04489812_3227</name>
</gene>
<organism evidence="1 2">
    <name type="scientific">Microlunatus soli</name>
    <dbReference type="NCBI Taxonomy" id="630515"/>
    <lineage>
        <taxon>Bacteria</taxon>
        <taxon>Bacillati</taxon>
        <taxon>Actinomycetota</taxon>
        <taxon>Actinomycetes</taxon>
        <taxon>Propionibacteriales</taxon>
        <taxon>Propionibacteriaceae</taxon>
        <taxon>Microlunatus</taxon>
    </lineage>
</organism>
<sequence>MTERHRWHRPRWVRLRAALALGAVGCLGVAGTFAYWTDSVPVSGTTITTGTLDLKVNGSDSLPSYTSLSISNMVPGNSTAAVLTVRNAGTVPLTYYATSTASSNLGSALTTKVTGATSTDGSGNAKTCSGTTLPNSGTAFGGNLVGTKSDQRSLSAGSSETVCIQATLPSTASSSLQGLTSNVTLSFEASQVI</sequence>
<dbReference type="Proteomes" id="UP000199103">
    <property type="component" value="Chromosome I"/>
</dbReference>
<dbReference type="RefSeq" id="WP_091526410.1">
    <property type="nucleotide sequence ID" value="NZ_LT629772.1"/>
</dbReference>
<name>A0A1H1VIE7_9ACTN</name>
<reference evidence="1 2" key="1">
    <citation type="submission" date="2016-10" db="EMBL/GenBank/DDBJ databases">
        <authorList>
            <person name="de Groot N.N."/>
        </authorList>
    </citation>
    <scope>NUCLEOTIDE SEQUENCE [LARGE SCALE GENOMIC DNA]</scope>
    <source>
        <strain evidence="1 2">DSM 21800</strain>
    </source>
</reference>
<protein>
    <submittedName>
        <fullName evidence="1">Alternate signal-mediated exported protein, RER_14450 family</fullName>
    </submittedName>
</protein>
<proteinExistence type="predicted"/>
<dbReference type="NCBIfam" id="TIGR04088">
    <property type="entry name" value="cognate_SipW"/>
    <property type="match status" value="1"/>
</dbReference>
<dbReference type="AlphaFoldDB" id="A0A1H1VIE7"/>
<accession>A0A1H1VIE7</accession>
<evidence type="ECO:0000313" key="1">
    <source>
        <dbReference type="EMBL" id="SDS84513.1"/>
    </source>
</evidence>
<evidence type="ECO:0000313" key="2">
    <source>
        <dbReference type="Proteomes" id="UP000199103"/>
    </source>
</evidence>